<dbReference type="GeneID" id="43586432"/>
<evidence type="ECO:0000256" key="1">
    <source>
        <dbReference type="SAM" id="MobiDB-lite"/>
    </source>
</evidence>
<feature type="compositionally biased region" description="Low complexity" evidence="1">
    <location>
        <begin position="101"/>
        <end position="112"/>
    </location>
</feature>
<feature type="region of interest" description="Disordered" evidence="1">
    <location>
        <begin position="101"/>
        <end position="135"/>
    </location>
</feature>
<protein>
    <submittedName>
        <fullName evidence="2">Uncharacterized protein</fullName>
    </submittedName>
</protein>
<dbReference type="KEGG" id="ksn:43586432"/>
<reference evidence="2" key="1">
    <citation type="submission" date="2017-08" db="EMBL/GenBank/DDBJ databases">
        <authorList>
            <person name="Cuomo C."/>
            <person name="Billmyre B."/>
            <person name="Heitman J."/>
        </authorList>
    </citation>
    <scope>NUCLEOTIDE SEQUENCE</scope>
    <source>
        <strain evidence="2">CBS 12478</strain>
    </source>
</reference>
<sequence>MNERRAREEENKMRSYTPPLPLTLSSQTNPIRVNIPSLILKRGSKLLPPPSPSPSPPPPQPVSIPKTYQIVEETTHPEQVKEKVSADPFVILGPQVGQYMELSSSEGSSGTTRTKAPPSSPMKHHETERRSFSCYNLPPSPIHPLVRMERPLISSPKSEPIDWVEYSTHVKELEGWDKIEGDSQWSHSNISDGSTFDDPIIVTPSGPQASKASAVTLQDVIAMLNTPRIAVTLPTPPPSPPRFGKAMKSPELSTIESMSSEQSSVCNPNAESAHQPAEDNNVSGRPLILNTPLPVERLDQGQTNLQTFSQADPRCCACGRVDDMATAKRLIPCGDITCSSCFSSSLSAVSVTGGHSKCPKCFNQVITFQNLSPTPIHTRFDPRPSSTLSKLHSYPIPVARKEGESVVMRIDNVAWDLTPGQVESFLPPNTLSKCVPVPVHILLDRFDGKTRDYMYIEADSREAAQLILQTRQNTFMPGGPLTGGKKRPVTILMVSYEELVMELRPRSSQELHSLLGLCQAAISPIPNSTARFVKSRHGPFYALLSIMSKLSGKQSPTYWDLFHVASGAISTLSNAILSAQHDQPLFYSPTTDYLPANYEESDETMRDKLMIMFERCFGLAKKIAV</sequence>
<gene>
    <name evidence="2" type="ORF">CI109_101747</name>
</gene>
<keyword evidence="3" id="KW-1185">Reference proteome</keyword>
<dbReference type="EMBL" id="CP144053">
    <property type="protein sequence ID" value="WWD17307.1"/>
    <property type="molecule type" value="Genomic_DNA"/>
</dbReference>
<dbReference type="Proteomes" id="UP000322225">
    <property type="component" value="Chromosome 3"/>
</dbReference>
<feature type="region of interest" description="Disordered" evidence="1">
    <location>
        <begin position="1"/>
        <end position="68"/>
    </location>
</feature>
<dbReference type="InterPro" id="IPR012677">
    <property type="entry name" value="Nucleotide-bd_a/b_plait_sf"/>
</dbReference>
<evidence type="ECO:0000313" key="3">
    <source>
        <dbReference type="Proteomes" id="UP000322225"/>
    </source>
</evidence>
<dbReference type="RefSeq" id="XP_031863258.2">
    <property type="nucleotide sequence ID" value="XM_032002321.2"/>
</dbReference>
<accession>A0AAJ8MVW3</accession>
<name>A0AAJ8MVW3_9TREE</name>
<feature type="region of interest" description="Disordered" evidence="1">
    <location>
        <begin position="254"/>
        <end position="285"/>
    </location>
</feature>
<reference evidence="2" key="2">
    <citation type="submission" date="2024-01" db="EMBL/GenBank/DDBJ databases">
        <title>Comparative genomics of Cryptococcus and Kwoniella reveals pathogenesis evolution and contrasting modes of karyotype evolution via chromosome fusion or intercentromeric recombination.</title>
        <authorList>
            <person name="Coelho M.A."/>
            <person name="David-Palma M."/>
            <person name="Shea T."/>
            <person name="Bowers K."/>
            <person name="McGinley-Smith S."/>
            <person name="Mohammad A.W."/>
            <person name="Gnirke A."/>
            <person name="Yurkov A.M."/>
            <person name="Nowrousian M."/>
            <person name="Sun S."/>
            <person name="Cuomo C.A."/>
            <person name="Heitman J."/>
        </authorList>
    </citation>
    <scope>NUCLEOTIDE SEQUENCE</scope>
    <source>
        <strain evidence="2">CBS 12478</strain>
    </source>
</reference>
<feature type="compositionally biased region" description="Pro residues" evidence="1">
    <location>
        <begin position="47"/>
        <end position="62"/>
    </location>
</feature>
<feature type="compositionally biased region" description="Basic and acidic residues" evidence="1">
    <location>
        <begin position="1"/>
        <end position="13"/>
    </location>
</feature>
<proteinExistence type="predicted"/>
<evidence type="ECO:0000313" key="2">
    <source>
        <dbReference type="EMBL" id="WWD17307.1"/>
    </source>
</evidence>
<organism evidence="2 3">
    <name type="scientific">Kwoniella shandongensis</name>
    <dbReference type="NCBI Taxonomy" id="1734106"/>
    <lineage>
        <taxon>Eukaryota</taxon>
        <taxon>Fungi</taxon>
        <taxon>Dikarya</taxon>
        <taxon>Basidiomycota</taxon>
        <taxon>Agaricomycotina</taxon>
        <taxon>Tremellomycetes</taxon>
        <taxon>Tremellales</taxon>
        <taxon>Cryptococcaceae</taxon>
        <taxon>Kwoniella</taxon>
    </lineage>
</organism>
<feature type="compositionally biased region" description="Polar residues" evidence="1">
    <location>
        <begin position="265"/>
        <end position="283"/>
    </location>
</feature>
<dbReference type="Gene3D" id="3.30.70.330">
    <property type="match status" value="1"/>
</dbReference>
<feature type="compositionally biased region" description="Low complexity" evidence="1">
    <location>
        <begin position="254"/>
        <end position="264"/>
    </location>
</feature>
<dbReference type="AlphaFoldDB" id="A0AAJ8MVW3"/>